<protein>
    <submittedName>
        <fullName evidence="1">Uncharacterized protein</fullName>
    </submittedName>
</protein>
<organism evidence="1">
    <name type="scientific">Solanum lycopersicum</name>
    <name type="common">Tomato</name>
    <name type="synonym">Lycopersicon esculentum</name>
    <dbReference type="NCBI Taxonomy" id="4081"/>
    <lineage>
        <taxon>Eukaryota</taxon>
        <taxon>Viridiplantae</taxon>
        <taxon>Streptophyta</taxon>
        <taxon>Embryophyta</taxon>
        <taxon>Tracheophyta</taxon>
        <taxon>Spermatophyta</taxon>
        <taxon>Magnoliopsida</taxon>
        <taxon>eudicotyledons</taxon>
        <taxon>Gunneridae</taxon>
        <taxon>Pentapetalae</taxon>
        <taxon>asterids</taxon>
        <taxon>lamiids</taxon>
        <taxon>Solanales</taxon>
        <taxon>Solanaceae</taxon>
        <taxon>Solanoideae</taxon>
        <taxon>Solaneae</taxon>
        <taxon>Solanum</taxon>
        <taxon>Solanum subgen. Lycopersicon</taxon>
    </lineage>
</organism>
<name>A0A3Q7HFS6_SOLLC</name>
<evidence type="ECO:0000313" key="1">
    <source>
        <dbReference type="EnsemblPlants" id="Solyc07g055890.1.1.1"/>
    </source>
</evidence>
<dbReference type="AlphaFoldDB" id="A0A3Q7HFS6"/>
<sequence>MENGPVQVRNSARKQSHILQSCSYAIASKQSHLLQVLSLSYKCFMFTCYTLDVPRAISNILHFSY</sequence>
<dbReference type="EnsemblPlants" id="Solyc07g055890.1.1">
    <property type="protein sequence ID" value="Solyc07g055890.1.1.1"/>
    <property type="gene ID" value="Solyc07g055890.1"/>
</dbReference>
<proteinExistence type="predicted"/>
<accession>A0A3Q7HFS6</accession>
<reference evidence="1" key="1">
    <citation type="journal article" date="2012" name="Nature">
        <title>The tomato genome sequence provides insights into fleshy fruit evolution.</title>
        <authorList>
            <consortium name="Tomato Genome Consortium"/>
        </authorList>
    </citation>
    <scope>NUCLEOTIDE SEQUENCE [LARGE SCALE GENOMIC DNA]</scope>
    <source>
        <strain evidence="1">cv. Heinz 1706</strain>
    </source>
</reference>
<keyword evidence="2" id="KW-1185">Reference proteome</keyword>
<dbReference type="Gramene" id="Solyc07g055890.1.1">
    <property type="protein sequence ID" value="Solyc07g055890.1.1.1"/>
    <property type="gene ID" value="Solyc07g055890.1"/>
</dbReference>
<evidence type="ECO:0000313" key="2">
    <source>
        <dbReference type="Proteomes" id="UP000004994"/>
    </source>
</evidence>
<dbReference type="Proteomes" id="UP000004994">
    <property type="component" value="Chromosome 7"/>
</dbReference>
<reference evidence="1" key="2">
    <citation type="submission" date="2019-01" db="UniProtKB">
        <authorList>
            <consortium name="EnsemblPlants"/>
        </authorList>
    </citation>
    <scope>IDENTIFICATION</scope>
    <source>
        <strain evidence="1">cv. Heinz 1706</strain>
    </source>
</reference>
<dbReference type="PaxDb" id="4081-Solyc07g055890.1.1"/>
<dbReference type="InParanoid" id="A0A3Q7HFS6"/>